<dbReference type="SUPFAM" id="SSF56801">
    <property type="entry name" value="Acetyl-CoA synthetase-like"/>
    <property type="match status" value="1"/>
</dbReference>
<protein>
    <submittedName>
        <fullName evidence="4">AMP-binding protein</fullName>
    </submittedName>
</protein>
<dbReference type="EMBL" id="LSZO01000184">
    <property type="protein sequence ID" value="KXU36292.1"/>
    <property type="molecule type" value="Genomic_DNA"/>
</dbReference>
<dbReference type="Pfam" id="PF00501">
    <property type="entry name" value="AMP-binding"/>
    <property type="match status" value="1"/>
</dbReference>
<dbReference type="InterPro" id="IPR054545">
    <property type="entry name" value="ApeI-like"/>
</dbReference>
<proteinExistence type="predicted"/>
<reference evidence="4 5" key="1">
    <citation type="submission" date="2016-02" db="EMBL/GenBank/DDBJ databases">
        <authorList>
            <person name="Wen L."/>
            <person name="He K."/>
            <person name="Yang H."/>
        </authorList>
    </citation>
    <scope>NUCLEOTIDE SEQUENCE [LARGE SCALE GENOMIC DNA]</scope>
    <source>
        <strain evidence="4 5">CV58</strain>
    </source>
</reference>
<dbReference type="Gene3D" id="3.30.300.30">
    <property type="match status" value="1"/>
</dbReference>
<dbReference type="RefSeq" id="WP_068391813.1">
    <property type="nucleotide sequence ID" value="NZ_LSZO01000184.1"/>
</dbReference>
<keyword evidence="5" id="KW-1185">Reference proteome</keyword>
<accession>A0A139SP47</accession>
<dbReference type="GO" id="GO:0016877">
    <property type="term" value="F:ligase activity, forming carbon-sulfur bonds"/>
    <property type="evidence" value="ECO:0007669"/>
    <property type="project" value="UniProtKB-ARBA"/>
</dbReference>
<evidence type="ECO:0000313" key="4">
    <source>
        <dbReference type="EMBL" id="KXU36292.1"/>
    </source>
</evidence>
<evidence type="ECO:0000313" key="5">
    <source>
        <dbReference type="Proteomes" id="UP000072660"/>
    </source>
</evidence>
<comment type="caution">
    <text evidence="4">The sequence shown here is derived from an EMBL/GenBank/DDBJ whole genome shotgun (WGS) entry which is preliminary data.</text>
</comment>
<feature type="domain" description="AMP-dependent synthetase/ligase" evidence="1">
    <location>
        <begin position="133"/>
        <end position="295"/>
    </location>
</feature>
<dbReference type="PROSITE" id="PS00455">
    <property type="entry name" value="AMP_BINDING"/>
    <property type="match status" value="1"/>
</dbReference>
<dbReference type="InterPro" id="IPR029069">
    <property type="entry name" value="HotDog_dom_sf"/>
</dbReference>
<evidence type="ECO:0000259" key="1">
    <source>
        <dbReference type="Pfam" id="PF00501"/>
    </source>
</evidence>
<sequence>MFVPLNQLLLSAGAERRIADNPPLNQQQFAEQSLQLAGALQTQNIRCVALWFEDAVCLATALFACWRAGIRAILAADIKAHGCALLEPEVQLWLSDVPLLQVAEHRQWRITPDWHGAGIAALPAAVLDEQGEIIICTSGSSGTPKQVRKSWRQLQLEVNALQQQWPLSKETVDCVLGSVSAVHMYGLAFRVLWPLAAGVPFDRPQRPYPEALQHASLDYSRCIWIASPALLSRLGQRLDWHALRGRLLGLYSAGGALSLSVSDEFKAQLKLRPIEIYGSSETGVIAFRQGADHWQPFAGVELGLNEQGALHVCSPWVKEGEGQTADAVRLTAEGFELQGRLDRIVKIEGKRIALPMLEQALAGHQWVTQAHVGLVPRDNGSQRLAALLALSAEGIGVLRRQGRMALSEALRQFLAAQFEPLAVPRIWRFFEQLPLNSQGKLTKARFLEAVQQRPRLPEVEIQESTGYERLYRLKIPCDLIYFSGHFPTAPVVPGVVQIGWAMDLATRDLLPKVCPNFRFGGMEVLKFQQLIHPADELLLRLYFDREKNKLHFSFTRDDKPCSSARILPA</sequence>
<feature type="domain" description="AMP-binding enzyme C-terminal" evidence="2">
    <location>
        <begin position="357"/>
        <end position="440"/>
    </location>
</feature>
<dbReference type="InterPro" id="IPR025110">
    <property type="entry name" value="AMP-bd_C"/>
</dbReference>
<gene>
    <name evidence="4" type="ORF">AXE65_05235</name>
</gene>
<dbReference type="OrthoDB" id="9787658at2"/>
<dbReference type="InterPro" id="IPR050237">
    <property type="entry name" value="ATP-dep_AMP-bd_enzyme"/>
</dbReference>
<organism evidence="4 5">
    <name type="scientific">Ventosimonas gracilis</name>
    <dbReference type="NCBI Taxonomy" id="1680762"/>
    <lineage>
        <taxon>Bacteria</taxon>
        <taxon>Pseudomonadati</taxon>
        <taxon>Pseudomonadota</taxon>
        <taxon>Gammaproteobacteria</taxon>
        <taxon>Pseudomonadales</taxon>
        <taxon>Ventosimonadaceae</taxon>
        <taxon>Ventosimonas</taxon>
    </lineage>
</organism>
<evidence type="ECO:0000259" key="2">
    <source>
        <dbReference type="Pfam" id="PF13193"/>
    </source>
</evidence>
<dbReference type="Gene3D" id="3.10.129.10">
    <property type="entry name" value="Hotdog Thioesterase"/>
    <property type="match status" value="1"/>
</dbReference>
<dbReference type="SUPFAM" id="SSF54637">
    <property type="entry name" value="Thioesterase/thiol ester dehydrase-isomerase"/>
    <property type="match status" value="1"/>
</dbReference>
<feature type="domain" description="ApeI dehydratase-like" evidence="3">
    <location>
        <begin position="468"/>
        <end position="563"/>
    </location>
</feature>
<dbReference type="Gene3D" id="3.40.50.12780">
    <property type="entry name" value="N-terminal domain of ligase-like"/>
    <property type="match status" value="1"/>
</dbReference>
<dbReference type="Pfam" id="PF13193">
    <property type="entry name" value="AMP-binding_C"/>
    <property type="match status" value="1"/>
</dbReference>
<dbReference type="InterPro" id="IPR045851">
    <property type="entry name" value="AMP-bd_C_sf"/>
</dbReference>
<dbReference type="PANTHER" id="PTHR43767:SF10">
    <property type="entry name" value="SURFACTIN SYNTHASE SUBUNIT 1"/>
    <property type="match status" value="1"/>
</dbReference>
<name>A0A139SP47_9GAMM</name>
<evidence type="ECO:0000259" key="3">
    <source>
        <dbReference type="Pfam" id="PF22818"/>
    </source>
</evidence>
<dbReference type="PANTHER" id="PTHR43767">
    <property type="entry name" value="LONG-CHAIN-FATTY-ACID--COA LIGASE"/>
    <property type="match status" value="1"/>
</dbReference>
<dbReference type="InterPro" id="IPR020845">
    <property type="entry name" value="AMP-binding_CS"/>
</dbReference>
<dbReference type="Proteomes" id="UP000072660">
    <property type="component" value="Unassembled WGS sequence"/>
</dbReference>
<dbReference type="AlphaFoldDB" id="A0A139SP47"/>
<dbReference type="Pfam" id="PF22818">
    <property type="entry name" value="ApeI-like"/>
    <property type="match status" value="1"/>
</dbReference>
<dbReference type="InterPro" id="IPR000873">
    <property type="entry name" value="AMP-dep_synth/lig_dom"/>
</dbReference>
<dbReference type="InterPro" id="IPR042099">
    <property type="entry name" value="ANL_N_sf"/>
</dbReference>